<keyword evidence="1 3" id="KW-0812">Transmembrane</keyword>
<dbReference type="Pfam" id="PF06916">
    <property type="entry name" value="FAM210A-B_dom"/>
    <property type="match status" value="1"/>
</dbReference>
<evidence type="ECO:0000313" key="4">
    <source>
        <dbReference type="Proteomes" id="UP001607303"/>
    </source>
</evidence>
<feature type="domain" description="DUF1279" evidence="2">
    <location>
        <begin position="259"/>
        <end position="344"/>
    </location>
</feature>
<feature type="transmembrane region" description="Helical" evidence="1">
    <location>
        <begin position="267"/>
        <end position="290"/>
    </location>
</feature>
<organism evidence="3 4">
    <name type="scientific">Vespula maculifrons</name>
    <name type="common">Eastern yellow jacket</name>
    <name type="synonym">Wasp</name>
    <dbReference type="NCBI Taxonomy" id="7453"/>
    <lineage>
        <taxon>Eukaryota</taxon>
        <taxon>Metazoa</taxon>
        <taxon>Ecdysozoa</taxon>
        <taxon>Arthropoda</taxon>
        <taxon>Hexapoda</taxon>
        <taxon>Insecta</taxon>
        <taxon>Pterygota</taxon>
        <taxon>Neoptera</taxon>
        <taxon>Endopterygota</taxon>
        <taxon>Hymenoptera</taxon>
        <taxon>Apocrita</taxon>
        <taxon>Aculeata</taxon>
        <taxon>Vespoidea</taxon>
        <taxon>Vespidae</taxon>
        <taxon>Vespinae</taxon>
        <taxon>Vespula</taxon>
    </lineage>
</organism>
<name>A0ABD2C9B5_VESMC</name>
<keyword evidence="1" id="KW-1133">Transmembrane helix</keyword>
<keyword evidence="4" id="KW-1185">Reference proteome</keyword>
<evidence type="ECO:0000259" key="2">
    <source>
        <dbReference type="Pfam" id="PF06916"/>
    </source>
</evidence>
<protein>
    <submittedName>
        <fullName evidence="3">Transmembrane protein</fullName>
    </submittedName>
</protein>
<reference evidence="3 4" key="1">
    <citation type="journal article" date="2024" name="Ann. Entomol. Soc. Am.">
        <title>Genomic analyses of the southern and eastern yellowjacket wasps (Hymenoptera: Vespidae) reveal evolutionary signatures of social life.</title>
        <authorList>
            <person name="Catto M.A."/>
            <person name="Caine P.B."/>
            <person name="Orr S.E."/>
            <person name="Hunt B.G."/>
            <person name="Goodisman M.A.D."/>
        </authorList>
    </citation>
    <scope>NUCLEOTIDE SEQUENCE [LARGE SCALE GENOMIC DNA]</scope>
    <source>
        <strain evidence="3">232</strain>
        <tissue evidence="3">Head and thorax</tissue>
    </source>
</reference>
<dbReference type="PANTHER" id="PTHR21377:SF0">
    <property type="entry name" value="PROTEIN FAM210B, MITOCHONDRIAL"/>
    <property type="match status" value="1"/>
</dbReference>
<comment type="caution">
    <text evidence="3">The sequence shown here is derived from an EMBL/GenBank/DDBJ whole genome shotgun (WGS) entry which is preliminary data.</text>
</comment>
<dbReference type="EMBL" id="JAYRBN010000058">
    <property type="protein sequence ID" value="KAL2741642.1"/>
    <property type="molecule type" value="Genomic_DNA"/>
</dbReference>
<sequence length="376" mass="42676">MALSRISRCPDLLTTFNRNLQPVGITSYPINKIQFKHRETVPRNQAKILHVTSVHRYPDPPTLPLPNNVSEIFANETGRFTPERTRDIASPILIYGANRVTANNNSFSFLSFSDKKESFNGQRNFPIVREDTHVDLYDCSGAISLNGSMQSNVPKPFCSTGKSTHFNMPGGQWAKDSKYIAEDMQKSHYRLSSINILSSDQVKNGIINEAILTRPLCNKLLHPIYIDLVRYSTNASTPVNTTNSEDEIKKKIIQTRKERFKMIVRDYGKVVIVFHVAISLISLGFLYTAVVSEIDLVPYIEKIYNIDNEKVMKVLNDSSGFLLAYTVHKMLAPIRLSITCGVTPWLVSYLRKKGILKGPMPKKQNEFSLKVNRYKN</sequence>
<proteinExistence type="predicted"/>
<dbReference type="InterPro" id="IPR045866">
    <property type="entry name" value="FAM210A/B-like"/>
</dbReference>
<keyword evidence="1" id="KW-0472">Membrane</keyword>
<evidence type="ECO:0000313" key="3">
    <source>
        <dbReference type="EMBL" id="KAL2741642.1"/>
    </source>
</evidence>
<dbReference type="AlphaFoldDB" id="A0ABD2C9B5"/>
<dbReference type="InterPro" id="IPR009688">
    <property type="entry name" value="FAM210A/B-like_dom"/>
</dbReference>
<accession>A0ABD2C9B5</accession>
<feature type="transmembrane region" description="Helical" evidence="1">
    <location>
        <begin position="330"/>
        <end position="350"/>
    </location>
</feature>
<gene>
    <name evidence="3" type="ORF">V1477_009271</name>
</gene>
<dbReference type="Proteomes" id="UP001607303">
    <property type="component" value="Unassembled WGS sequence"/>
</dbReference>
<evidence type="ECO:0000256" key="1">
    <source>
        <dbReference type="SAM" id="Phobius"/>
    </source>
</evidence>
<dbReference type="PANTHER" id="PTHR21377">
    <property type="entry name" value="PROTEIN FAM210B, MITOCHONDRIAL"/>
    <property type="match status" value="1"/>
</dbReference>